<dbReference type="GO" id="GO:0004129">
    <property type="term" value="F:cytochrome-c oxidase activity"/>
    <property type="evidence" value="ECO:0007669"/>
    <property type="project" value="UniProtKB-EC"/>
</dbReference>
<keyword evidence="12 17" id="KW-0472">Membrane</keyword>
<comment type="caution">
    <text evidence="20">The sequence shown here is derived from an EMBL/GenBank/DDBJ whole genome shotgun (WGS) entry which is preliminary data.</text>
</comment>
<evidence type="ECO:0000256" key="15">
    <source>
        <dbReference type="RuleBase" id="RU000456"/>
    </source>
</evidence>
<evidence type="ECO:0000313" key="21">
    <source>
        <dbReference type="Proteomes" id="UP000664414"/>
    </source>
</evidence>
<accession>A0A8J7PPG8</accession>
<organism evidence="20 21">
    <name type="scientific">Candidatus Paracaedimonas acanthamoebae</name>
    <dbReference type="NCBI Taxonomy" id="244581"/>
    <lineage>
        <taxon>Bacteria</taxon>
        <taxon>Pseudomonadati</taxon>
        <taxon>Pseudomonadota</taxon>
        <taxon>Alphaproteobacteria</taxon>
        <taxon>Holosporales</taxon>
        <taxon>Caedimonadaceae</taxon>
        <taxon>Candidatus Paracaedimonas</taxon>
    </lineage>
</organism>
<dbReference type="GO" id="GO:0042773">
    <property type="term" value="P:ATP synthesis coupled electron transport"/>
    <property type="evidence" value="ECO:0007669"/>
    <property type="project" value="TreeGrafter"/>
</dbReference>
<name>A0A8J7PPG8_9PROT</name>
<protein>
    <recommendedName>
        <fullName evidence="16">Cytochrome c oxidase subunit 2</fullName>
        <ecNumber evidence="16">7.1.1.9</ecNumber>
    </recommendedName>
</protein>
<dbReference type="EMBL" id="JAFKGL010000010">
    <property type="protein sequence ID" value="MBN9412377.1"/>
    <property type="molecule type" value="Genomic_DNA"/>
</dbReference>
<evidence type="ECO:0000256" key="17">
    <source>
        <dbReference type="SAM" id="Phobius"/>
    </source>
</evidence>
<dbReference type="InterPro" id="IPR001505">
    <property type="entry name" value="Copper_CuA"/>
</dbReference>
<keyword evidence="8" id="KW-1278">Translocase</keyword>
<dbReference type="PROSITE" id="PS00078">
    <property type="entry name" value="COX2"/>
    <property type="match status" value="1"/>
</dbReference>
<sequence>MSLFISCRLFAKSPLPWQINLQEAATPVAQQIHSLHNTLLIVIACIALAVVFLLLYVVLKFRAKKNPIPSKTTHNPILEVVWTLVPAAILLGIAFPSFKLLYFMDRTHEPEMTLKVTGHQWYWSYEYPEAKISFDSYMIQDADLKPGQQRLLEVDHEIVVPIETNIRILVTSADVLHSWAMPALGIKQDTIPGRLRETWMRIVKSGTYYGQCSELCGVNHAFMPIKIRAVSKQEYEQWLREAKQKFTA</sequence>
<dbReference type="FunFam" id="2.60.40.420:FF:000001">
    <property type="entry name" value="Cytochrome c oxidase subunit 2"/>
    <property type="match status" value="1"/>
</dbReference>
<evidence type="ECO:0000256" key="10">
    <source>
        <dbReference type="ARBA" id="ARBA00022989"/>
    </source>
</evidence>
<keyword evidence="10 17" id="KW-1133">Transmembrane helix</keyword>
<evidence type="ECO:0000256" key="13">
    <source>
        <dbReference type="ARBA" id="ARBA00024688"/>
    </source>
</evidence>
<dbReference type="PANTHER" id="PTHR22888:SF9">
    <property type="entry name" value="CYTOCHROME C OXIDASE SUBUNIT 2"/>
    <property type="match status" value="1"/>
</dbReference>
<dbReference type="Gene3D" id="2.60.40.420">
    <property type="entry name" value="Cupredoxins - blue copper proteins"/>
    <property type="match status" value="1"/>
</dbReference>
<keyword evidence="6 15" id="KW-0812">Transmembrane</keyword>
<evidence type="ECO:0000256" key="2">
    <source>
        <dbReference type="ARBA" id="ARBA00004141"/>
    </source>
</evidence>
<evidence type="ECO:0000313" key="20">
    <source>
        <dbReference type="EMBL" id="MBN9412377.1"/>
    </source>
</evidence>
<comment type="similarity">
    <text evidence="3 15">Belongs to the cytochrome c oxidase subunit 2 family.</text>
</comment>
<dbReference type="PANTHER" id="PTHR22888">
    <property type="entry name" value="CYTOCHROME C OXIDASE, SUBUNIT II"/>
    <property type="match status" value="1"/>
</dbReference>
<dbReference type="InterPro" id="IPR036257">
    <property type="entry name" value="Cyt_c_oxidase_su2_TM_sf"/>
</dbReference>
<comment type="subcellular location">
    <subcellularLocation>
        <location evidence="15">Cell membrane</location>
        <topology evidence="15">Multi-pass membrane protein</topology>
    </subcellularLocation>
    <subcellularLocation>
        <location evidence="2">Membrane</location>
        <topology evidence="2">Multi-pass membrane protein</topology>
    </subcellularLocation>
</comment>
<evidence type="ECO:0000256" key="14">
    <source>
        <dbReference type="ARBA" id="ARBA00047816"/>
    </source>
</evidence>
<evidence type="ECO:0000256" key="9">
    <source>
        <dbReference type="ARBA" id="ARBA00022982"/>
    </source>
</evidence>
<comment type="cofactor">
    <cofactor evidence="1">
        <name>heme</name>
        <dbReference type="ChEBI" id="CHEBI:30413"/>
    </cofactor>
</comment>
<dbReference type="GO" id="GO:0016491">
    <property type="term" value="F:oxidoreductase activity"/>
    <property type="evidence" value="ECO:0007669"/>
    <property type="project" value="InterPro"/>
</dbReference>
<dbReference type="Proteomes" id="UP000664414">
    <property type="component" value="Unassembled WGS sequence"/>
</dbReference>
<dbReference type="SUPFAM" id="SSF49503">
    <property type="entry name" value="Cupredoxins"/>
    <property type="match status" value="1"/>
</dbReference>
<proteinExistence type="inferred from homology"/>
<evidence type="ECO:0000256" key="3">
    <source>
        <dbReference type="ARBA" id="ARBA00007866"/>
    </source>
</evidence>
<gene>
    <name evidence="20" type="primary">coxB</name>
    <name evidence="20" type="ORF">J0H12_00425</name>
</gene>
<evidence type="ECO:0000259" key="18">
    <source>
        <dbReference type="PROSITE" id="PS50857"/>
    </source>
</evidence>
<dbReference type="PRINTS" id="PR01166">
    <property type="entry name" value="CYCOXIDASEII"/>
</dbReference>
<evidence type="ECO:0000256" key="12">
    <source>
        <dbReference type="ARBA" id="ARBA00023136"/>
    </source>
</evidence>
<evidence type="ECO:0000256" key="6">
    <source>
        <dbReference type="ARBA" id="ARBA00022692"/>
    </source>
</evidence>
<dbReference type="GO" id="GO:0005886">
    <property type="term" value="C:plasma membrane"/>
    <property type="evidence" value="ECO:0007669"/>
    <property type="project" value="UniProtKB-SubCell"/>
</dbReference>
<dbReference type="Gene3D" id="1.10.287.90">
    <property type="match status" value="1"/>
</dbReference>
<keyword evidence="5 15" id="KW-0679">Respiratory chain</keyword>
<dbReference type="InterPro" id="IPR008972">
    <property type="entry name" value="Cupredoxin"/>
</dbReference>
<comment type="catalytic activity">
    <reaction evidence="14 16">
        <text>4 Fe(II)-[cytochrome c] + O2 + 8 H(+)(in) = 4 Fe(III)-[cytochrome c] + 2 H2O + 4 H(+)(out)</text>
        <dbReference type="Rhea" id="RHEA:11436"/>
        <dbReference type="Rhea" id="RHEA-COMP:10350"/>
        <dbReference type="Rhea" id="RHEA-COMP:14399"/>
        <dbReference type="ChEBI" id="CHEBI:15377"/>
        <dbReference type="ChEBI" id="CHEBI:15378"/>
        <dbReference type="ChEBI" id="CHEBI:15379"/>
        <dbReference type="ChEBI" id="CHEBI:29033"/>
        <dbReference type="ChEBI" id="CHEBI:29034"/>
        <dbReference type="EC" id="7.1.1.9"/>
    </reaction>
</comment>
<dbReference type="InterPro" id="IPR002429">
    <property type="entry name" value="CcO_II-like_C"/>
</dbReference>
<dbReference type="PROSITE" id="PS50857">
    <property type="entry name" value="COX2_CUA"/>
    <property type="match status" value="1"/>
</dbReference>
<comment type="function">
    <text evidence="13 16">Subunits I and II form the functional core of the enzyme complex. Electrons originating in cytochrome c are transferred via heme a and Cu(A) to the binuclear center formed by heme a3 and Cu(B).</text>
</comment>
<evidence type="ECO:0000256" key="1">
    <source>
        <dbReference type="ARBA" id="ARBA00001971"/>
    </source>
</evidence>
<keyword evidence="9 15" id="KW-0249">Electron transport</keyword>
<feature type="transmembrane region" description="Helical" evidence="17">
    <location>
        <begin position="39"/>
        <end position="59"/>
    </location>
</feature>
<dbReference type="EC" id="7.1.1.9" evidence="16"/>
<dbReference type="Pfam" id="PF00116">
    <property type="entry name" value="COX2"/>
    <property type="match status" value="1"/>
</dbReference>
<keyword evidence="7 16" id="KW-0479">Metal-binding</keyword>
<evidence type="ECO:0000256" key="7">
    <source>
        <dbReference type="ARBA" id="ARBA00022723"/>
    </source>
</evidence>
<evidence type="ECO:0000259" key="19">
    <source>
        <dbReference type="PROSITE" id="PS50999"/>
    </source>
</evidence>
<dbReference type="SUPFAM" id="SSF81464">
    <property type="entry name" value="Cytochrome c oxidase subunit II-like, transmembrane region"/>
    <property type="match status" value="1"/>
</dbReference>
<evidence type="ECO:0000256" key="8">
    <source>
        <dbReference type="ARBA" id="ARBA00022967"/>
    </source>
</evidence>
<dbReference type="CDD" id="cd13912">
    <property type="entry name" value="CcO_II_C"/>
    <property type="match status" value="1"/>
</dbReference>
<dbReference type="PROSITE" id="PS50999">
    <property type="entry name" value="COX2_TM"/>
    <property type="match status" value="1"/>
</dbReference>
<feature type="transmembrane region" description="Helical" evidence="17">
    <location>
        <begin position="80"/>
        <end position="104"/>
    </location>
</feature>
<dbReference type="Pfam" id="PF02790">
    <property type="entry name" value="COX2_TM"/>
    <property type="match status" value="1"/>
</dbReference>
<reference evidence="20" key="1">
    <citation type="submission" date="2021-02" db="EMBL/GenBank/DDBJ databases">
        <title>Thiocyanate and organic carbon inputs drive convergent selection for specific autotrophic Afipia and Thiobacillus strains within complex microbiomes.</title>
        <authorList>
            <person name="Huddy R.J."/>
            <person name="Sachdeva R."/>
            <person name="Kadzinga F."/>
            <person name="Kantor R.S."/>
            <person name="Harrison S.T.L."/>
            <person name="Banfield J.F."/>
        </authorList>
    </citation>
    <scope>NUCLEOTIDE SEQUENCE</scope>
    <source>
        <strain evidence="20">SCN18_10_11_15_R4_P_38_20</strain>
    </source>
</reference>
<evidence type="ECO:0000256" key="16">
    <source>
        <dbReference type="RuleBase" id="RU004024"/>
    </source>
</evidence>
<keyword evidence="4 15" id="KW-0813">Transport</keyword>
<feature type="domain" description="Cytochrome oxidase subunit II transmembrane region profile" evidence="19">
    <location>
        <begin position="13"/>
        <end position="108"/>
    </location>
</feature>
<dbReference type="InterPro" id="IPR011759">
    <property type="entry name" value="Cyt_c_oxidase_su2_TM_dom"/>
</dbReference>
<dbReference type="InterPro" id="IPR045187">
    <property type="entry name" value="CcO_II"/>
</dbReference>
<dbReference type="NCBIfam" id="TIGR02866">
    <property type="entry name" value="CoxB"/>
    <property type="match status" value="1"/>
</dbReference>
<dbReference type="InterPro" id="IPR034210">
    <property type="entry name" value="CcO_II_C"/>
</dbReference>
<evidence type="ECO:0000256" key="4">
    <source>
        <dbReference type="ARBA" id="ARBA00022448"/>
    </source>
</evidence>
<evidence type="ECO:0000256" key="5">
    <source>
        <dbReference type="ARBA" id="ARBA00022660"/>
    </source>
</evidence>
<comment type="cofactor">
    <cofactor evidence="16">
        <name>Cu cation</name>
        <dbReference type="ChEBI" id="CHEBI:23378"/>
    </cofactor>
    <text evidence="16">Binds a copper A center.</text>
</comment>
<evidence type="ECO:0000256" key="11">
    <source>
        <dbReference type="ARBA" id="ARBA00023008"/>
    </source>
</evidence>
<feature type="domain" description="Cytochrome oxidase subunit II copper A binding" evidence="18">
    <location>
        <begin position="109"/>
        <end position="241"/>
    </location>
</feature>
<keyword evidence="11 16" id="KW-0186">Copper</keyword>
<dbReference type="GO" id="GO:0005507">
    <property type="term" value="F:copper ion binding"/>
    <property type="evidence" value="ECO:0007669"/>
    <property type="project" value="InterPro"/>
</dbReference>
<dbReference type="InterPro" id="IPR014222">
    <property type="entry name" value="Cyt_c_oxidase_su2"/>
</dbReference>
<dbReference type="AlphaFoldDB" id="A0A8J7PPG8"/>